<dbReference type="InterPro" id="IPR043129">
    <property type="entry name" value="ATPase_NBD"/>
</dbReference>
<evidence type="ECO:0000256" key="2">
    <source>
        <dbReference type="ARBA" id="ARBA00022723"/>
    </source>
</evidence>
<dbReference type="InterPro" id="IPR051805">
    <property type="entry name" value="Dehydratase_Activator_Redct"/>
</dbReference>
<evidence type="ECO:0000313" key="6">
    <source>
        <dbReference type="EMBL" id="KAB2953959.1"/>
    </source>
</evidence>
<evidence type="ECO:0000256" key="1">
    <source>
        <dbReference type="ARBA" id="ARBA00001966"/>
    </source>
</evidence>
<comment type="caution">
    <text evidence="6">The sequence shown here is derived from an EMBL/GenBank/DDBJ whole genome shotgun (WGS) entry which is preliminary data.</text>
</comment>
<name>A0A6I0EWG2_9FIRM</name>
<dbReference type="GO" id="GO:0051536">
    <property type="term" value="F:iron-sulfur cluster binding"/>
    <property type="evidence" value="ECO:0007669"/>
    <property type="project" value="UniProtKB-KW"/>
</dbReference>
<dbReference type="Proteomes" id="UP000468766">
    <property type="component" value="Unassembled WGS sequence"/>
</dbReference>
<dbReference type="PANTHER" id="PTHR32329:SF2">
    <property type="entry name" value="BIFUNCTIONAL PROTEIN [INCLUDES 2-HYDROXYACYL-COA DEHYDRATASE (N-TER) AND ITS ACTIVATOR DOMAIN (C_TERM)"/>
    <property type="match status" value="1"/>
</dbReference>
<accession>A0A6I0EWG2</accession>
<sequence>MDAGSTAIKVAFYNGQEFHCWQKPSGWSPREVVAEMLEQAKVELFEKSSKTIDYEIDKIYATGYGRVSLSFADKALTEIACHGKGASYLAPSASLIIDIGGQDAKGIAINNKGRVVDFVMNDKCAAGTGRFLQVTAHALGLEVADLAGIAEAVEDPQPINAMCTVFAESEVIGLLNQGVSREAIVAGLHLSVARRVAAMVARLLPREKGSIIFTGGVSRNRSIAKALEKELGHFVLVPPKAPYAGAIGAALLAWEGFN</sequence>
<keyword evidence="7" id="KW-1185">Reference proteome</keyword>
<keyword evidence="4" id="KW-0411">Iron-sulfur</keyword>
<feature type="domain" description="ATPase BadF/BadG/BcrA/BcrD type" evidence="5">
    <location>
        <begin position="2"/>
        <end position="253"/>
    </location>
</feature>
<protein>
    <submittedName>
        <fullName evidence="6">2-hydroxyglutaryl-CoA dehydratase</fullName>
    </submittedName>
</protein>
<dbReference type="Pfam" id="PF01869">
    <property type="entry name" value="BcrAD_BadFG"/>
    <property type="match status" value="1"/>
</dbReference>
<organism evidence="6 7">
    <name type="scientific">Heliorestis acidaminivorans</name>
    <dbReference type="NCBI Taxonomy" id="553427"/>
    <lineage>
        <taxon>Bacteria</taxon>
        <taxon>Bacillati</taxon>
        <taxon>Bacillota</taxon>
        <taxon>Clostridia</taxon>
        <taxon>Eubacteriales</taxon>
        <taxon>Heliobacteriaceae</taxon>
        <taxon>Heliorestis</taxon>
    </lineage>
</organism>
<dbReference type="InterPro" id="IPR002731">
    <property type="entry name" value="ATPase_BadF"/>
</dbReference>
<dbReference type="PANTHER" id="PTHR32329">
    <property type="entry name" value="BIFUNCTIONAL PROTEIN [INCLUDES 2-HYDROXYACYL-COA DEHYDRATASE (N-TER) AND ITS ACTIVATOR DOMAIN (C_TERM)-RELATED"/>
    <property type="match status" value="1"/>
</dbReference>
<dbReference type="SUPFAM" id="SSF53067">
    <property type="entry name" value="Actin-like ATPase domain"/>
    <property type="match status" value="1"/>
</dbReference>
<dbReference type="EMBL" id="WBXO01000002">
    <property type="protein sequence ID" value="KAB2953959.1"/>
    <property type="molecule type" value="Genomic_DNA"/>
</dbReference>
<evidence type="ECO:0000256" key="3">
    <source>
        <dbReference type="ARBA" id="ARBA00023004"/>
    </source>
</evidence>
<evidence type="ECO:0000256" key="4">
    <source>
        <dbReference type="ARBA" id="ARBA00023014"/>
    </source>
</evidence>
<reference evidence="6 7" key="1">
    <citation type="submission" date="2019-10" db="EMBL/GenBank/DDBJ databases">
        <title>Whole-genome sequence of the extremophile Heliorestis acidaminivorans DSM 24790.</title>
        <authorList>
            <person name="Kyndt J.A."/>
            <person name="Meyer T.E."/>
        </authorList>
    </citation>
    <scope>NUCLEOTIDE SEQUENCE [LARGE SCALE GENOMIC DNA]</scope>
    <source>
        <strain evidence="6 7">DSM 24790</strain>
    </source>
</reference>
<dbReference type="OrthoDB" id="9778513at2"/>
<proteinExistence type="predicted"/>
<dbReference type="GO" id="GO:0046872">
    <property type="term" value="F:metal ion binding"/>
    <property type="evidence" value="ECO:0007669"/>
    <property type="project" value="UniProtKB-KW"/>
</dbReference>
<evidence type="ECO:0000313" key="7">
    <source>
        <dbReference type="Proteomes" id="UP000468766"/>
    </source>
</evidence>
<dbReference type="NCBIfam" id="TIGR00241">
    <property type="entry name" value="CoA_E_activ"/>
    <property type="match status" value="1"/>
</dbReference>
<comment type="cofactor">
    <cofactor evidence="1">
        <name>[4Fe-4S] cluster</name>
        <dbReference type="ChEBI" id="CHEBI:49883"/>
    </cofactor>
</comment>
<keyword evidence="3" id="KW-0408">Iron</keyword>
<keyword evidence="2" id="KW-0479">Metal-binding</keyword>
<evidence type="ECO:0000259" key="5">
    <source>
        <dbReference type="Pfam" id="PF01869"/>
    </source>
</evidence>
<dbReference type="InterPro" id="IPR008275">
    <property type="entry name" value="CoA_E_activase_dom"/>
</dbReference>
<gene>
    <name evidence="6" type="ORF">F9B85_04505</name>
</gene>
<dbReference type="CDD" id="cd24036">
    <property type="entry name" value="ASKHA_NBD_BcrAD_BadFG_HgdC_HadI"/>
    <property type="match status" value="1"/>
</dbReference>
<dbReference type="Gene3D" id="3.30.420.40">
    <property type="match status" value="2"/>
</dbReference>
<dbReference type="AlphaFoldDB" id="A0A6I0EWG2"/>